<organism evidence="1 2">
    <name type="scientific">Protopolystoma xenopodis</name>
    <dbReference type="NCBI Taxonomy" id="117903"/>
    <lineage>
        <taxon>Eukaryota</taxon>
        <taxon>Metazoa</taxon>
        <taxon>Spiralia</taxon>
        <taxon>Lophotrochozoa</taxon>
        <taxon>Platyhelminthes</taxon>
        <taxon>Monogenea</taxon>
        <taxon>Polyopisthocotylea</taxon>
        <taxon>Polystomatidea</taxon>
        <taxon>Polystomatidae</taxon>
        <taxon>Protopolystoma</taxon>
    </lineage>
</organism>
<sequence length="157" mass="17175">MAIKYMDNLQLDIIYPHSLFAKICHLPKFGQFQDAAEFTGLALAAEGGGRVESAGDPTMSNDSSTVMKASTSDHSASMVPAGIVVGILNRGWRDYVCTYVVVTDSDSSITDGVSSDESNAELKPKSEVAWILVTPWDRRIPRIRIHTTQASRLSQER</sequence>
<dbReference type="InterPro" id="IPR012340">
    <property type="entry name" value="NA-bd_OB-fold"/>
</dbReference>
<name>A0A3S5ADI1_9PLAT</name>
<keyword evidence="2" id="KW-1185">Reference proteome</keyword>
<dbReference type="OrthoDB" id="372421at2759"/>
<dbReference type="Gene3D" id="2.40.50.700">
    <property type="match status" value="1"/>
</dbReference>
<dbReference type="SUPFAM" id="SSF50249">
    <property type="entry name" value="Nucleic acid-binding proteins"/>
    <property type="match status" value="1"/>
</dbReference>
<accession>A0A3S5ADI1</accession>
<comment type="caution">
    <text evidence="1">The sequence shown here is derived from an EMBL/GenBank/DDBJ whole genome shotgun (WGS) entry which is preliminary data.</text>
</comment>
<reference evidence="1" key="1">
    <citation type="submission" date="2018-11" db="EMBL/GenBank/DDBJ databases">
        <authorList>
            <consortium name="Pathogen Informatics"/>
        </authorList>
    </citation>
    <scope>NUCLEOTIDE SEQUENCE</scope>
</reference>
<gene>
    <name evidence="1" type="ORF">PXEA_LOCUS11290</name>
</gene>
<dbReference type="EMBL" id="CAAALY010034474">
    <property type="protein sequence ID" value="VEL17850.1"/>
    <property type="molecule type" value="Genomic_DNA"/>
</dbReference>
<evidence type="ECO:0000313" key="1">
    <source>
        <dbReference type="EMBL" id="VEL17850.1"/>
    </source>
</evidence>
<dbReference type="AlphaFoldDB" id="A0A3S5ADI1"/>
<proteinExistence type="predicted"/>
<dbReference type="Proteomes" id="UP000784294">
    <property type="component" value="Unassembled WGS sequence"/>
</dbReference>
<evidence type="ECO:0000313" key="2">
    <source>
        <dbReference type="Proteomes" id="UP000784294"/>
    </source>
</evidence>
<protein>
    <submittedName>
        <fullName evidence="1">Uncharacterized protein</fullName>
    </submittedName>
</protein>